<proteinExistence type="predicted"/>
<dbReference type="AlphaFoldDB" id="D1PH75"/>
<feature type="non-terminal residue" evidence="1">
    <location>
        <position position="48"/>
    </location>
</feature>
<reference evidence="1" key="1">
    <citation type="submission" date="2009-11" db="EMBL/GenBank/DDBJ databases">
        <authorList>
            <person name="Weinstock G."/>
            <person name="Sodergren E."/>
            <person name="Clifton S."/>
            <person name="Fulton L."/>
            <person name="Fulton B."/>
            <person name="Courtney L."/>
            <person name="Fronick C."/>
            <person name="Harrison M."/>
            <person name="Strong C."/>
            <person name="Farmer C."/>
            <person name="Delahaunty K."/>
            <person name="Markovic C."/>
            <person name="Hall O."/>
            <person name="Minx P."/>
            <person name="Tomlinson C."/>
            <person name="Mitreva M."/>
            <person name="Nelson J."/>
            <person name="Hou S."/>
            <person name="Wollam A."/>
            <person name="Pepin K.H."/>
            <person name="Johnson M."/>
            <person name="Bhonagiri V."/>
            <person name="Nash W.E."/>
            <person name="Warren W."/>
            <person name="Chinwalla A."/>
            <person name="Mardis E.R."/>
            <person name="Wilson R.K."/>
        </authorList>
    </citation>
    <scope>NUCLEOTIDE SEQUENCE [LARGE SCALE GENOMIC DNA]</scope>
    <source>
        <strain evidence="1">DSM 18205</strain>
    </source>
</reference>
<comment type="caution">
    <text evidence="1">The sequence shown here is derived from an EMBL/GenBank/DDBJ whole genome shotgun (WGS) entry which is preliminary data.</text>
</comment>
<evidence type="ECO:0000313" key="2">
    <source>
        <dbReference type="Proteomes" id="UP000004477"/>
    </source>
</evidence>
<organism evidence="1 2">
    <name type="scientific">Segatella copri DSM 18205</name>
    <dbReference type="NCBI Taxonomy" id="537011"/>
    <lineage>
        <taxon>Bacteria</taxon>
        <taxon>Pseudomonadati</taxon>
        <taxon>Bacteroidota</taxon>
        <taxon>Bacteroidia</taxon>
        <taxon>Bacteroidales</taxon>
        <taxon>Prevotellaceae</taxon>
        <taxon>Segatella</taxon>
    </lineage>
</organism>
<dbReference type="EMBL" id="ACBX02000049">
    <property type="protein sequence ID" value="EFB34028.1"/>
    <property type="molecule type" value="Genomic_DNA"/>
</dbReference>
<sequence length="48" mass="6066">MIFLFLHISFVFKVPRYLLVQKYEERLETARKTYRKWQRTLKFNGLWA</sequence>
<dbReference type="PaxDb" id="537011-PREVCOP_06594"/>
<evidence type="ECO:0000313" key="1">
    <source>
        <dbReference type="EMBL" id="EFB34028.1"/>
    </source>
</evidence>
<protein>
    <submittedName>
        <fullName evidence="1">Uncharacterized protein</fullName>
    </submittedName>
</protein>
<gene>
    <name evidence="1" type="ORF">PREVCOP_06594</name>
</gene>
<keyword evidence="2" id="KW-1185">Reference proteome</keyword>
<name>D1PH75_9BACT</name>
<accession>D1PH75</accession>
<dbReference type="Proteomes" id="UP000004477">
    <property type="component" value="Unassembled WGS sequence"/>
</dbReference>
<dbReference type="HOGENOM" id="CLU_3161815_0_0_10"/>